<evidence type="ECO:0000313" key="10">
    <source>
        <dbReference type="EnsemblMetazoa" id="CJA15313.1"/>
    </source>
</evidence>
<dbReference type="GO" id="GO:0008442">
    <property type="term" value="F:3-hydroxyisobutyrate dehydrogenase activity"/>
    <property type="evidence" value="ECO:0007669"/>
    <property type="project" value="UniProtKB-EC"/>
</dbReference>
<evidence type="ECO:0000256" key="5">
    <source>
        <dbReference type="ARBA" id="ARBA00023002"/>
    </source>
</evidence>
<reference evidence="10" key="2">
    <citation type="submission" date="2022-06" db="UniProtKB">
        <authorList>
            <consortium name="EnsemblMetazoa"/>
        </authorList>
    </citation>
    <scope>IDENTIFICATION</scope>
    <source>
        <strain evidence="10">DF5081</strain>
    </source>
</reference>
<dbReference type="GO" id="GO:0051287">
    <property type="term" value="F:NAD binding"/>
    <property type="evidence" value="ECO:0007669"/>
    <property type="project" value="InterPro"/>
</dbReference>
<dbReference type="SUPFAM" id="SSF48179">
    <property type="entry name" value="6-phosphogluconate dehydrogenase C-terminal domain-like"/>
    <property type="match status" value="1"/>
</dbReference>
<evidence type="ECO:0000256" key="8">
    <source>
        <dbReference type="SAM" id="MobiDB-lite"/>
    </source>
</evidence>
<dbReference type="InterPro" id="IPR013328">
    <property type="entry name" value="6PGD_dom2"/>
</dbReference>
<feature type="region of interest" description="Disordered" evidence="8">
    <location>
        <begin position="242"/>
        <end position="270"/>
    </location>
</feature>
<feature type="compositionally biased region" description="Basic and acidic residues" evidence="8">
    <location>
        <begin position="307"/>
        <end position="352"/>
    </location>
</feature>
<comment type="similarity">
    <text evidence="2">Belongs to the HIBADH-related family. 3-hydroxyisobutyrate dehydrogenase subfamily.</text>
</comment>
<dbReference type="PANTHER" id="PTHR22981:SF7">
    <property type="entry name" value="3-HYDROXYISOBUTYRATE DEHYDROGENASE, MITOCHONDRIAL"/>
    <property type="match status" value="1"/>
</dbReference>
<evidence type="ECO:0000256" key="6">
    <source>
        <dbReference type="ARBA" id="ARBA00023027"/>
    </source>
</evidence>
<feature type="domain" description="3-hydroxyisobutyrate dehydrogenase-like NAD-binding" evidence="9">
    <location>
        <begin position="858"/>
        <end position="973"/>
    </location>
</feature>
<keyword evidence="11" id="KW-1185">Reference proteome</keyword>
<protein>
    <recommendedName>
        <fullName evidence="3">3-hydroxyisobutyrate dehydrogenase</fullName>
        <ecNumber evidence="3">1.1.1.31</ecNumber>
    </recommendedName>
</protein>
<dbReference type="GO" id="GO:0005739">
    <property type="term" value="C:mitochondrion"/>
    <property type="evidence" value="ECO:0007669"/>
    <property type="project" value="TreeGrafter"/>
</dbReference>
<dbReference type="InterPro" id="IPR008927">
    <property type="entry name" value="6-PGluconate_DH-like_C_sf"/>
</dbReference>
<comment type="catalytic activity">
    <reaction evidence="7">
        <text>3-hydroxy-2-methylpropanoate + NAD(+) = 2-methyl-3-oxopropanoate + NADH + H(+)</text>
        <dbReference type="Rhea" id="RHEA:17681"/>
        <dbReference type="ChEBI" id="CHEBI:11805"/>
        <dbReference type="ChEBI" id="CHEBI:15378"/>
        <dbReference type="ChEBI" id="CHEBI:57540"/>
        <dbReference type="ChEBI" id="CHEBI:57700"/>
        <dbReference type="ChEBI" id="CHEBI:57945"/>
        <dbReference type="EC" id="1.1.1.31"/>
    </reaction>
</comment>
<dbReference type="Pfam" id="PF14833">
    <property type="entry name" value="NAD_binding_11"/>
    <property type="match status" value="1"/>
</dbReference>
<feature type="compositionally biased region" description="Basic and acidic residues" evidence="8">
    <location>
        <begin position="253"/>
        <end position="264"/>
    </location>
</feature>
<dbReference type="Gene3D" id="3.40.50.720">
    <property type="entry name" value="NAD(P)-binding Rossmann-like Domain"/>
    <property type="match status" value="1"/>
</dbReference>
<keyword evidence="6" id="KW-0520">NAD</keyword>
<feature type="compositionally biased region" description="Polar residues" evidence="8">
    <location>
        <begin position="403"/>
        <end position="414"/>
    </location>
</feature>
<dbReference type="PANTHER" id="PTHR22981">
    <property type="entry name" value="3-HYDROXYISOBUTYRATE DEHYDROGENASE-RELATED"/>
    <property type="match status" value="1"/>
</dbReference>
<dbReference type="FunFam" id="1.10.1040.10:FF:000006">
    <property type="entry name" value="3-hydroxyisobutyrate dehydrogenase"/>
    <property type="match status" value="1"/>
</dbReference>
<feature type="region of interest" description="Disordered" evidence="8">
    <location>
        <begin position="307"/>
        <end position="358"/>
    </location>
</feature>
<organism evidence="10 11">
    <name type="scientific">Caenorhabditis japonica</name>
    <dbReference type="NCBI Taxonomy" id="281687"/>
    <lineage>
        <taxon>Eukaryota</taxon>
        <taxon>Metazoa</taxon>
        <taxon>Ecdysozoa</taxon>
        <taxon>Nematoda</taxon>
        <taxon>Chromadorea</taxon>
        <taxon>Rhabditida</taxon>
        <taxon>Rhabditina</taxon>
        <taxon>Rhabditomorpha</taxon>
        <taxon>Rhabditoidea</taxon>
        <taxon>Rhabditidae</taxon>
        <taxon>Peloderinae</taxon>
        <taxon>Caenorhabditis</taxon>
    </lineage>
</organism>
<dbReference type="InterPro" id="IPR029154">
    <property type="entry name" value="HIBADH-like_NADP-bd"/>
</dbReference>
<proteinExistence type="inferred from homology"/>
<evidence type="ECO:0000256" key="1">
    <source>
        <dbReference type="ARBA" id="ARBA00005109"/>
    </source>
</evidence>
<dbReference type="Gene3D" id="1.10.1040.10">
    <property type="entry name" value="N-(1-d-carboxylethyl)-l-norvaline Dehydrogenase, domain 2"/>
    <property type="match status" value="1"/>
</dbReference>
<name>A0A8R1DXB5_CAEJA</name>
<evidence type="ECO:0000256" key="7">
    <source>
        <dbReference type="ARBA" id="ARBA00049197"/>
    </source>
</evidence>
<feature type="compositionally biased region" description="Basic and acidic residues" evidence="8">
    <location>
        <begin position="483"/>
        <end position="492"/>
    </location>
</feature>
<dbReference type="Proteomes" id="UP000005237">
    <property type="component" value="Unassembled WGS sequence"/>
</dbReference>
<keyword evidence="5" id="KW-0560">Oxidoreductase</keyword>
<comment type="pathway">
    <text evidence="1">Amino-acid degradation; L-valine degradation.</text>
</comment>
<evidence type="ECO:0000256" key="3">
    <source>
        <dbReference type="ARBA" id="ARBA00012991"/>
    </source>
</evidence>
<feature type="region of interest" description="Disordered" evidence="8">
    <location>
        <begin position="391"/>
        <end position="500"/>
    </location>
</feature>
<evidence type="ECO:0000259" key="9">
    <source>
        <dbReference type="Pfam" id="PF14833"/>
    </source>
</evidence>
<reference evidence="11" key="1">
    <citation type="submission" date="2010-08" db="EMBL/GenBank/DDBJ databases">
        <authorList>
            <consortium name="Caenorhabditis japonica Sequencing Consortium"/>
            <person name="Wilson R.K."/>
        </authorList>
    </citation>
    <scope>NUCLEOTIDE SEQUENCE [LARGE SCALE GENOMIC DNA]</scope>
    <source>
        <strain evidence="11">DF5081</strain>
    </source>
</reference>
<keyword evidence="4" id="KW-0101">Branched-chain amino acid catabolism</keyword>
<sequence length="991" mass="111417">MYDDLTGSDDQSEHTKQYRKIVQKNAFSPNSVREDVVESKNSLSHAQCSTCHTIVPHSQLFVCTNELCKFSVKKGNPLSSPQQFFKSEHVFCGKCSFKGFHAAHHRYMSDAQPLAIELASQEVGGLLLERFDKLRVLDAEDPLDYVIMKKLYTGHEMLPEIEVVSYLTSSSDIAEWHERHQKCKNLAQQIEDGRKQARDELMIMAKSQYEDFIQLKTAISYEINQKRKGDLEKMRIKMDKHLRKMCGSTSHGSKKERSAEKSHVSLDPSFQNPDVLKYVEEQARQLELLDFEVEYGGVFGVPENISEKKELKRSEKSPVRIQKDQNLESEKPADHQNSESRKTSQENQKLAEKSYTFGANQEEIKRQLETMTEVQPVRSKEYEWFLRNTGQLASGDNKPLGRYQNSGGNVNANFDKNKNMKTWKSYYESRNPPPPKNQTIKSQPQPQPEEELPEIQKTSSSEQRPLRKVPSSLRSSDLIDCEASDKENKQREDEECGSQEKSCTDELVKANFNILSRRFEIIRDTMDLEKALTDVSRLLHLRNVPLEVKKAVTVMFEEKTTFPLYWPCKLLTSDSTLQKMINTTRTNLRKRADDCKKGMPVAQIVLDGVLFSEDPSREKTWAPTGHVNVKFTTNDEAKNQNEDASKNGFVNVRITTQQENEENEERARKLLIRYGDKEGDGLTLPKLNYPQNSPSRTTDFEQKFDAAMKKTDSIKKRIETLDRAKIAKEGFDSLIDAATVSATVNSAPPMGTVTLLESNDDNTVVEDHGNIIVATSSESVTSSPVIFVEKIAVGQKNETIGRCRVSTTLRFSNILKMLGAQNATLTFMVGAGNDKTFSRAESLLSLMGKNIVNLGAVGNGQAAKICNNMLLGIQMIAVAETMNLGLSMGLDAKALAGIINTSSGRCWSSDTYNPVPGVIEGIPSGKEYAGGFGTQLMAKDLSLAQNASTNTQAPTPMGSLAHQLYRILARDPNYQTKDFGVVYQFLKKQNK</sequence>
<dbReference type="EC" id="1.1.1.31" evidence="3"/>
<accession>A0A8R1DXB5</accession>
<dbReference type="AlphaFoldDB" id="A0A8R1DXB5"/>
<dbReference type="GO" id="GO:0006574">
    <property type="term" value="P:L-valine catabolic process"/>
    <property type="evidence" value="ECO:0007669"/>
    <property type="project" value="TreeGrafter"/>
</dbReference>
<dbReference type="EnsemblMetazoa" id="CJA15313.1">
    <property type="protein sequence ID" value="CJA15313.1"/>
    <property type="gene ID" value="WBGene00134517"/>
</dbReference>
<evidence type="ECO:0000256" key="2">
    <source>
        <dbReference type="ARBA" id="ARBA00006013"/>
    </source>
</evidence>
<evidence type="ECO:0000256" key="4">
    <source>
        <dbReference type="ARBA" id="ARBA00022456"/>
    </source>
</evidence>
<evidence type="ECO:0000313" key="11">
    <source>
        <dbReference type="Proteomes" id="UP000005237"/>
    </source>
</evidence>